<name>A0AAP6BIQ2_9ACTN</name>
<dbReference type="AlphaFoldDB" id="A0AAP6BIQ2"/>
<keyword evidence="3" id="KW-1185">Reference proteome</keyword>
<reference evidence="1 3" key="1">
    <citation type="journal article" date="2023" name="Microb. Genom.">
        <title>Mesoterricola silvestris gen. nov., sp. nov., Mesoterricola sediminis sp. nov., Geothrix oryzae sp. nov., Geothrix edaphica sp. nov., Geothrix rubra sp. nov., and Geothrix limicola sp. nov., six novel members of Acidobacteriota isolated from soils.</title>
        <authorList>
            <person name="Weisberg A.J."/>
            <person name="Pearce E."/>
            <person name="Kramer C.G."/>
            <person name="Chang J.H."/>
            <person name="Clarke C.R."/>
        </authorList>
    </citation>
    <scope>NUCLEOTIDE SEQUENCE</scope>
    <source>
        <strain evidence="2 3">NB05-1H</strain>
        <strain evidence="1">NRRL_B-16521</strain>
    </source>
</reference>
<organism evidence="1 4">
    <name type="scientific">Streptomyces acidiscabies</name>
    <dbReference type="NCBI Taxonomy" id="42234"/>
    <lineage>
        <taxon>Bacteria</taxon>
        <taxon>Bacillati</taxon>
        <taxon>Actinomycetota</taxon>
        <taxon>Actinomycetes</taxon>
        <taxon>Kitasatosporales</taxon>
        <taxon>Streptomycetaceae</taxon>
        <taxon>Streptomyces</taxon>
    </lineage>
</organism>
<evidence type="ECO:0000313" key="2">
    <source>
        <dbReference type="EMBL" id="MDX3023573.1"/>
    </source>
</evidence>
<dbReference type="RefSeq" id="WP_010351394.1">
    <property type="nucleotide sequence ID" value="NZ_BCMK01000085.1"/>
</dbReference>
<dbReference type="EMBL" id="JARAWP010000028">
    <property type="protein sequence ID" value="MDX3023573.1"/>
    <property type="molecule type" value="Genomic_DNA"/>
</dbReference>
<dbReference type="Pfam" id="PF10946">
    <property type="entry name" value="DUF2625"/>
    <property type="match status" value="1"/>
</dbReference>
<protein>
    <submittedName>
        <fullName evidence="1">DUF2625 family protein</fullName>
    </submittedName>
</protein>
<dbReference type="EMBL" id="JARAWC010000038">
    <property type="protein sequence ID" value="MDX2965197.1"/>
    <property type="molecule type" value="Genomic_DNA"/>
</dbReference>
<comment type="caution">
    <text evidence="1">The sequence shown here is derived from an EMBL/GenBank/DDBJ whole genome shotgun (WGS) entry which is preliminary data.</text>
</comment>
<evidence type="ECO:0000313" key="3">
    <source>
        <dbReference type="Proteomes" id="UP001272987"/>
    </source>
</evidence>
<proteinExistence type="predicted"/>
<dbReference type="Proteomes" id="UP001272987">
    <property type="component" value="Unassembled WGS sequence"/>
</dbReference>
<dbReference type="InterPro" id="IPR021239">
    <property type="entry name" value="DUF2625"/>
</dbReference>
<accession>A0AAP6BIQ2</accession>
<sequence length="229" mass="24922">MTRLGAWEAFQQAVAESPVDVRVLDGDEVGRRRCVKQMGFTSQSVLGAVISNCGGFVVDGGWVRVLGGGADGLPDIGRVNGFPGPVEPGQTPARLIVGYDVLGGVFALNFADPADAGPLGIPEAISYFAPDSLRWEPLELPYSTWAFWLLSGQLELFYKRFRWDGWREEIAGLGLDEGISTYPHLWTVVAYKNPAGVTRTPVPMRQLLDTERDFALRRESADPGPLGDV</sequence>
<evidence type="ECO:0000313" key="1">
    <source>
        <dbReference type="EMBL" id="MDX2965197.1"/>
    </source>
</evidence>
<dbReference type="Proteomes" id="UP001282288">
    <property type="component" value="Unassembled WGS sequence"/>
</dbReference>
<dbReference type="GeneID" id="69805672"/>
<evidence type="ECO:0000313" key="4">
    <source>
        <dbReference type="Proteomes" id="UP001282288"/>
    </source>
</evidence>
<gene>
    <name evidence="1" type="ORF">PV399_36555</name>
    <name evidence="2" type="ORF">PV666_37725</name>
</gene>